<keyword evidence="11" id="KW-0325">Glycoprotein</keyword>
<evidence type="ECO:0000256" key="4">
    <source>
        <dbReference type="ARBA" id="ARBA00005336"/>
    </source>
</evidence>
<dbReference type="SMART" id="SM01217">
    <property type="entry name" value="Fn3_like"/>
    <property type="match status" value="1"/>
</dbReference>
<dbReference type="InterPro" id="IPR026891">
    <property type="entry name" value="Fn3-like"/>
</dbReference>
<comment type="function">
    <text evidence="15">Beta-glucosidases are one of a number of cellulolytic enzymes involved in the degradation of cellulosic biomass. Catalyzes the last step releasing glucose from the inhibitory cellobiose.</text>
</comment>
<dbReference type="Pfam" id="PF00933">
    <property type="entry name" value="Glyco_hydro_3"/>
    <property type="match status" value="1"/>
</dbReference>
<dbReference type="InterPro" id="IPR016181">
    <property type="entry name" value="Acyl_CoA_acyltransferase"/>
</dbReference>
<dbReference type="InterPro" id="IPR000182">
    <property type="entry name" value="GNAT_dom"/>
</dbReference>
<keyword evidence="13 16" id="KW-0326">Glycosidase</keyword>
<evidence type="ECO:0000256" key="1">
    <source>
        <dbReference type="ARBA" id="ARBA00000448"/>
    </source>
</evidence>
<reference evidence="20 21" key="1">
    <citation type="submission" date="2024-02" db="EMBL/GenBank/DDBJ databases">
        <title>First draft genome assembly of two strains of Seiridium cardinale.</title>
        <authorList>
            <person name="Emiliani G."/>
            <person name="Scali E."/>
        </authorList>
    </citation>
    <scope>NUCLEOTIDE SEQUENCE [LARGE SCALE GENOMIC DNA]</scope>
    <source>
        <strain evidence="20 21">BM-138-000479</strain>
    </source>
</reference>
<evidence type="ECO:0000256" key="11">
    <source>
        <dbReference type="ARBA" id="ARBA00023180"/>
    </source>
</evidence>
<evidence type="ECO:0000256" key="15">
    <source>
        <dbReference type="ARBA" id="ARBA00024983"/>
    </source>
</evidence>
<dbReference type="PROSITE" id="PS51186">
    <property type="entry name" value="GNAT"/>
    <property type="match status" value="1"/>
</dbReference>
<dbReference type="Gene3D" id="3.20.20.300">
    <property type="entry name" value="Glycoside hydrolase, family 3, N-terminal domain"/>
    <property type="match status" value="1"/>
</dbReference>
<dbReference type="PROSITE" id="PS00775">
    <property type="entry name" value="GLYCOSYL_HYDROL_F3"/>
    <property type="match status" value="1"/>
</dbReference>
<dbReference type="PANTHER" id="PTHR42715:SF20">
    <property type="entry name" value="BETA-GLUCOSIDASE E-RELATED"/>
    <property type="match status" value="1"/>
</dbReference>
<evidence type="ECO:0000313" key="20">
    <source>
        <dbReference type="EMBL" id="KAK9776415.1"/>
    </source>
</evidence>
<dbReference type="InterPro" id="IPR019800">
    <property type="entry name" value="Glyco_hydro_3_AS"/>
</dbReference>
<dbReference type="SUPFAM" id="SSF51445">
    <property type="entry name" value="(Trans)glycosidases"/>
    <property type="match status" value="1"/>
</dbReference>
<dbReference type="SUPFAM" id="SSF55729">
    <property type="entry name" value="Acyl-CoA N-acyltransferases (Nat)"/>
    <property type="match status" value="1"/>
</dbReference>
<dbReference type="Gene3D" id="2.60.40.10">
    <property type="entry name" value="Immunoglobulins"/>
    <property type="match status" value="1"/>
</dbReference>
<keyword evidence="21" id="KW-1185">Reference proteome</keyword>
<dbReference type="SUPFAM" id="SSF52279">
    <property type="entry name" value="Beta-D-glucan exohydrolase, C-terminal domain"/>
    <property type="match status" value="1"/>
</dbReference>
<dbReference type="GO" id="GO:0016787">
    <property type="term" value="F:hydrolase activity"/>
    <property type="evidence" value="ECO:0007669"/>
    <property type="project" value="UniProtKB-KW"/>
</dbReference>
<dbReference type="Pfam" id="PF14310">
    <property type="entry name" value="Fn3-like"/>
    <property type="match status" value="1"/>
</dbReference>
<organism evidence="20 21">
    <name type="scientific">Seiridium cardinale</name>
    <dbReference type="NCBI Taxonomy" id="138064"/>
    <lineage>
        <taxon>Eukaryota</taxon>
        <taxon>Fungi</taxon>
        <taxon>Dikarya</taxon>
        <taxon>Ascomycota</taxon>
        <taxon>Pezizomycotina</taxon>
        <taxon>Sordariomycetes</taxon>
        <taxon>Xylariomycetidae</taxon>
        <taxon>Amphisphaeriales</taxon>
        <taxon>Sporocadaceae</taxon>
        <taxon>Seiridium</taxon>
    </lineage>
</organism>
<keyword evidence="7 16" id="KW-0378">Hydrolase</keyword>
<keyword evidence="14 16" id="KW-0624">Polysaccharide degradation</keyword>
<dbReference type="InterPro" id="IPR050288">
    <property type="entry name" value="Cellulose_deg_GH3"/>
</dbReference>
<evidence type="ECO:0000256" key="2">
    <source>
        <dbReference type="ARBA" id="ARBA00004401"/>
    </source>
</evidence>
<keyword evidence="10 18" id="KW-0472">Membrane</keyword>
<evidence type="ECO:0000256" key="18">
    <source>
        <dbReference type="SAM" id="Phobius"/>
    </source>
</evidence>
<comment type="caution">
    <text evidence="20">The sequence shown here is derived from an EMBL/GenBank/DDBJ whole genome shotgun (WGS) entry which is preliminary data.</text>
</comment>
<dbReference type="InterPro" id="IPR013783">
    <property type="entry name" value="Ig-like_fold"/>
</dbReference>
<evidence type="ECO:0000256" key="13">
    <source>
        <dbReference type="ARBA" id="ARBA00023295"/>
    </source>
</evidence>
<comment type="similarity">
    <text evidence="4 16">Belongs to the glycosyl hydrolase 3 family.</text>
</comment>
<keyword evidence="8" id="KW-0735">Signal-anchor</keyword>
<dbReference type="Gene3D" id="3.40.50.1700">
    <property type="entry name" value="Glycoside hydrolase family 3 C-terminal domain"/>
    <property type="match status" value="1"/>
</dbReference>
<evidence type="ECO:0000256" key="3">
    <source>
        <dbReference type="ARBA" id="ARBA00004987"/>
    </source>
</evidence>
<name>A0ABR2XRG4_9PEZI</name>
<evidence type="ECO:0000256" key="16">
    <source>
        <dbReference type="RuleBase" id="RU361161"/>
    </source>
</evidence>
<evidence type="ECO:0000256" key="6">
    <source>
        <dbReference type="ARBA" id="ARBA00022692"/>
    </source>
</evidence>
<dbReference type="PRINTS" id="PR00133">
    <property type="entry name" value="GLHYDRLASE3"/>
</dbReference>
<gene>
    <name evidence="20" type="ORF">SCAR479_07027</name>
</gene>
<comment type="pathway">
    <text evidence="3 16">Glycan metabolism; cellulose degradation.</text>
</comment>
<feature type="compositionally biased region" description="Basic and acidic residues" evidence="17">
    <location>
        <begin position="15"/>
        <end position="33"/>
    </location>
</feature>
<evidence type="ECO:0000256" key="17">
    <source>
        <dbReference type="SAM" id="MobiDB-lite"/>
    </source>
</evidence>
<proteinExistence type="inferred from homology"/>
<keyword evidence="6 18" id="KW-0812">Transmembrane</keyword>
<dbReference type="InterPro" id="IPR036962">
    <property type="entry name" value="Glyco_hydro_3_N_sf"/>
</dbReference>
<sequence length="1143" mass="125114">MARNEKEAAGLLSPEEDRLEERHRRSYDARDSSDLDSDLDATEFLQSDPLTAPKGSYTPAYQTQPRNRWLRQPCSCCAGRSRKCIWSCLGILALVFLALGSGGFFAYKRYSSPPDGLSPPWYPTPKGGTARSWADSYRKASEMVSKMTLPEKVNVTTGTGWEMGPAVGNTGPAVNVGFPSLALQDGPLGIRFTENATAFPAGVTVGATWSKDLMYKWGNAHAIEARKKGLNAILGPCIGPLGRMPAGGRNWEGFGADPYLQGIAAAESIKGIQDEGVMATIKHLVANEQEHFRQAWEWGLPNAISSNIDDRTMHELYMWPFGDSIKAGVASVMCSYNQINNSYACGNSKILNGILKDEMGFQGFVMSDWLAQRGGVSTALAGLDMTMPGDGLFWADGKSLWGPELTKSILNGSVPLERLNDMVTRIVAAWYQFGQDDTTRFDPDGPNFSSWTDNEYGVEAPGSPSDQEEVRVNEFVNVMGNHSALARQIAAEGTVLLKNEQILPIDRHGNTDMKLRKKHTGHVRIAIFGEDAGSNPNGPNGCNDRGCNEGTLASGWGSGAVEFPYLVTPIDVLGSGWDTDKVNLSSWLTNTPPFEKQPEILQNQDICIVFANADAGEGFVGWSNVKGDRPDLNLQKGGDDLIVNVANGCGGGTGETIVIIHTVGPVLMERWIDLPGVKAVILANLPGQESGNALADVIFGDVNPSGHLPWTIGKSLDDYGEGAKIMYLPNGVVPQQDFTEGLYVDYRHFDKTDIEPRFEFGFGLTYTTFEFTVPDITELKPKSAYPPPRPKDYSMPPEYNTNIPDEDEALFPDGFRKLEKFVYPYLDSVDEIVTDPYPYPEGYNDQQPLSQAGGEEGGNPDLWETYVTVTTNVTNTGANDGNVVTQLYLAYPPNAYNTEGVDFPVKVLRGFEKTFLKQKETAAVTFNVTRRDLSYWDAKAQNWKMITEVTQDAGENYMKIHNRNSYSAVLSICIGDYIKAMHKPRPDNTFANQRISIYCGNFRSLKTLAQVENINFEIMSPSHHSYYYKRATQGFIPNPPSGPEGLDDPFVIALTGKCNTVHDGGVGGRPALLLGMLGTLPSQRHRGAGGMHLVWANEIADREGLVCYAEASPMALPLYEQFGYEQVEGGAIVSLVLDGGTYT</sequence>
<evidence type="ECO:0000256" key="10">
    <source>
        <dbReference type="ARBA" id="ARBA00023136"/>
    </source>
</evidence>
<dbReference type="Proteomes" id="UP001465668">
    <property type="component" value="Unassembled WGS sequence"/>
</dbReference>
<feature type="region of interest" description="Disordered" evidence="17">
    <location>
        <begin position="838"/>
        <end position="859"/>
    </location>
</feature>
<evidence type="ECO:0000256" key="14">
    <source>
        <dbReference type="ARBA" id="ARBA00023326"/>
    </source>
</evidence>
<dbReference type="Pfam" id="PF01915">
    <property type="entry name" value="Glyco_hydro_3_C"/>
    <property type="match status" value="1"/>
</dbReference>
<feature type="transmembrane region" description="Helical" evidence="18">
    <location>
        <begin position="85"/>
        <end position="107"/>
    </location>
</feature>
<dbReference type="PANTHER" id="PTHR42715">
    <property type="entry name" value="BETA-GLUCOSIDASE"/>
    <property type="match status" value="1"/>
</dbReference>
<protein>
    <recommendedName>
        <fullName evidence="16">beta-glucosidase</fullName>
        <ecNumber evidence="16">3.2.1.21</ecNumber>
    </recommendedName>
</protein>
<dbReference type="EC" id="3.2.1.21" evidence="16"/>
<evidence type="ECO:0000256" key="12">
    <source>
        <dbReference type="ARBA" id="ARBA00023277"/>
    </source>
</evidence>
<dbReference type="InterPro" id="IPR002772">
    <property type="entry name" value="Glyco_hydro_3_C"/>
</dbReference>
<evidence type="ECO:0000256" key="7">
    <source>
        <dbReference type="ARBA" id="ARBA00022801"/>
    </source>
</evidence>
<accession>A0ABR2XRG4</accession>
<dbReference type="InterPro" id="IPR017853">
    <property type="entry name" value="GH"/>
</dbReference>
<evidence type="ECO:0000256" key="5">
    <source>
        <dbReference type="ARBA" id="ARBA00022475"/>
    </source>
</evidence>
<dbReference type="Gene3D" id="3.40.630.30">
    <property type="match status" value="1"/>
</dbReference>
<comment type="subcellular location">
    <subcellularLocation>
        <location evidence="2">Cell membrane</location>
        <topology evidence="2">Single-pass type II membrane protein</topology>
    </subcellularLocation>
</comment>
<dbReference type="InterPro" id="IPR001764">
    <property type="entry name" value="Glyco_hydro_3_N"/>
</dbReference>
<keyword evidence="5" id="KW-1003">Cell membrane</keyword>
<evidence type="ECO:0000256" key="9">
    <source>
        <dbReference type="ARBA" id="ARBA00022989"/>
    </source>
</evidence>
<feature type="domain" description="N-acetyltransferase" evidence="19">
    <location>
        <begin position="1014"/>
        <end position="1143"/>
    </location>
</feature>
<comment type="catalytic activity">
    <reaction evidence="1 16">
        <text>Hydrolysis of terminal, non-reducing beta-D-glucosyl residues with release of beta-D-glucose.</text>
        <dbReference type="EC" id="3.2.1.21"/>
    </reaction>
</comment>
<dbReference type="EMBL" id="JARVKM010000028">
    <property type="protein sequence ID" value="KAK9776415.1"/>
    <property type="molecule type" value="Genomic_DNA"/>
</dbReference>
<evidence type="ECO:0000256" key="8">
    <source>
        <dbReference type="ARBA" id="ARBA00022968"/>
    </source>
</evidence>
<dbReference type="InterPro" id="IPR036881">
    <property type="entry name" value="Glyco_hydro_3_C_sf"/>
</dbReference>
<evidence type="ECO:0000259" key="19">
    <source>
        <dbReference type="PROSITE" id="PS51186"/>
    </source>
</evidence>
<evidence type="ECO:0000313" key="21">
    <source>
        <dbReference type="Proteomes" id="UP001465668"/>
    </source>
</evidence>
<keyword evidence="9 18" id="KW-1133">Transmembrane helix</keyword>
<feature type="region of interest" description="Disordered" evidence="17">
    <location>
        <begin position="1"/>
        <end position="40"/>
    </location>
</feature>
<keyword evidence="12 16" id="KW-0119">Carbohydrate metabolism</keyword>